<sequence length="100" mass="11039">MGDDPERRAVGACRRLHDQPIDRHRSADDSRRRSLCGLRGVLFPAFGDLARCQGATQRACVGVARHHRRAHVDVSAIAIFFPVPSPRRRASKRRAAASSA</sequence>
<name>A0A401U0G9_CHIPU</name>
<evidence type="ECO:0000313" key="1">
    <source>
        <dbReference type="EMBL" id="GCC48370.1"/>
    </source>
</evidence>
<proteinExistence type="predicted"/>
<keyword evidence="2" id="KW-1185">Reference proteome</keyword>
<comment type="caution">
    <text evidence="1">The sequence shown here is derived from an EMBL/GenBank/DDBJ whole genome shotgun (WGS) entry which is preliminary data.</text>
</comment>
<gene>
    <name evidence="1" type="ORF">chiPu_0032914</name>
</gene>
<reference evidence="1 2" key="1">
    <citation type="journal article" date="2018" name="Nat. Ecol. Evol.">
        <title>Shark genomes provide insights into elasmobranch evolution and the origin of vertebrates.</title>
        <authorList>
            <person name="Hara Y"/>
            <person name="Yamaguchi K"/>
            <person name="Onimaru K"/>
            <person name="Kadota M"/>
            <person name="Koyanagi M"/>
            <person name="Keeley SD"/>
            <person name="Tatsumi K"/>
            <person name="Tanaka K"/>
            <person name="Motone F"/>
            <person name="Kageyama Y"/>
            <person name="Nozu R"/>
            <person name="Adachi N"/>
            <person name="Nishimura O"/>
            <person name="Nakagawa R"/>
            <person name="Tanegashima C"/>
            <person name="Kiyatake I"/>
            <person name="Matsumoto R"/>
            <person name="Murakumo K"/>
            <person name="Nishida K"/>
            <person name="Terakita A"/>
            <person name="Kuratani S"/>
            <person name="Sato K"/>
            <person name="Hyodo S Kuraku.S."/>
        </authorList>
    </citation>
    <scope>NUCLEOTIDE SEQUENCE [LARGE SCALE GENOMIC DNA]</scope>
</reference>
<dbReference type="EMBL" id="BEZZ01248863">
    <property type="protein sequence ID" value="GCC48370.1"/>
    <property type="molecule type" value="Genomic_DNA"/>
</dbReference>
<protein>
    <submittedName>
        <fullName evidence="1">Uncharacterized protein</fullName>
    </submittedName>
</protein>
<organism evidence="1 2">
    <name type="scientific">Chiloscyllium punctatum</name>
    <name type="common">Brownbanded bambooshark</name>
    <name type="synonym">Hemiscyllium punctatum</name>
    <dbReference type="NCBI Taxonomy" id="137246"/>
    <lineage>
        <taxon>Eukaryota</taxon>
        <taxon>Metazoa</taxon>
        <taxon>Chordata</taxon>
        <taxon>Craniata</taxon>
        <taxon>Vertebrata</taxon>
        <taxon>Chondrichthyes</taxon>
        <taxon>Elasmobranchii</taxon>
        <taxon>Galeomorphii</taxon>
        <taxon>Galeoidea</taxon>
        <taxon>Orectolobiformes</taxon>
        <taxon>Hemiscylliidae</taxon>
        <taxon>Chiloscyllium</taxon>
    </lineage>
</organism>
<dbReference type="Proteomes" id="UP000287033">
    <property type="component" value="Unassembled WGS sequence"/>
</dbReference>
<evidence type="ECO:0000313" key="2">
    <source>
        <dbReference type="Proteomes" id="UP000287033"/>
    </source>
</evidence>
<dbReference type="AlphaFoldDB" id="A0A401U0G9"/>
<feature type="non-terminal residue" evidence="1">
    <location>
        <position position="100"/>
    </location>
</feature>
<accession>A0A401U0G9</accession>